<evidence type="ECO:0000256" key="1">
    <source>
        <dbReference type="SAM" id="MobiDB-lite"/>
    </source>
</evidence>
<dbReference type="Pfam" id="PF06048">
    <property type="entry name" value="DUF927"/>
    <property type="match status" value="1"/>
</dbReference>
<dbReference type="EMBL" id="FXTO01000001">
    <property type="protein sequence ID" value="SMO34743.1"/>
    <property type="molecule type" value="Genomic_DNA"/>
</dbReference>
<feature type="domain" description="DUF927" evidence="2">
    <location>
        <begin position="50"/>
        <end position="335"/>
    </location>
</feature>
<accession>A0A521AIY0</accession>
<evidence type="ECO:0000313" key="3">
    <source>
        <dbReference type="EMBL" id="SMO34743.1"/>
    </source>
</evidence>
<dbReference type="InterPro" id="IPR009270">
    <property type="entry name" value="DUF927"/>
</dbReference>
<evidence type="ECO:0000259" key="2">
    <source>
        <dbReference type="Pfam" id="PF06048"/>
    </source>
</evidence>
<organism evidence="3 4">
    <name type="scientific">Thalassovita litoralis</name>
    <dbReference type="NCBI Taxonomy" id="1010611"/>
    <lineage>
        <taxon>Bacteria</taxon>
        <taxon>Pseudomonadati</taxon>
        <taxon>Pseudomonadota</taxon>
        <taxon>Alphaproteobacteria</taxon>
        <taxon>Rhodobacterales</taxon>
        <taxon>Roseobacteraceae</taxon>
        <taxon>Thalassovita</taxon>
    </lineage>
</organism>
<dbReference type="Proteomes" id="UP000316030">
    <property type="component" value="Unassembled WGS sequence"/>
</dbReference>
<keyword evidence="4" id="KW-1185">Reference proteome</keyword>
<dbReference type="OrthoDB" id="784829at2"/>
<proteinExistence type="predicted"/>
<feature type="region of interest" description="Disordered" evidence="1">
    <location>
        <begin position="24"/>
        <end position="46"/>
    </location>
</feature>
<reference evidence="3 4" key="1">
    <citation type="submission" date="2017-05" db="EMBL/GenBank/DDBJ databases">
        <authorList>
            <person name="Varghese N."/>
            <person name="Submissions S."/>
        </authorList>
    </citation>
    <scope>NUCLEOTIDE SEQUENCE [LARGE SCALE GENOMIC DNA]</scope>
    <source>
        <strain evidence="3 4">DSM 29506</strain>
    </source>
</reference>
<name>A0A521AIY0_9RHOB</name>
<gene>
    <name evidence="3" type="ORF">SAMN06265173_101192</name>
</gene>
<evidence type="ECO:0000313" key="4">
    <source>
        <dbReference type="Proteomes" id="UP000316030"/>
    </source>
</evidence>
<protein>
    <submittedName>
        <fullName evidence="3">Uncharcterized protein, DUF927 family</fullName>
    </submittedName>
</protein>
<dbReference type="AlphaFoldDB" id="A0A521AIY0"/>
<sequence length="626" mass="66671">MTCCGVRLMSKKKIEQAVSGAVESAKNKATGGAGPNGNAQRRKTKRPFPFKVDETGVYRQVEREDDAGGVKKSWVRFGSELHVMALTRNDEGEDWGRLLSVVDRDGVTHTWAMPSALLAGSGDPLRSELFRLGFELEPRRDAKAWLLEYLITSDPEDRARCVSRVGWHGEAFVLPDGPIGSKEGGEQVILQTAEKPDHAFSVSGTLQDWQTEVAAPALGNSRLVLAIAAGFAAPLLALAGDEGGGFHFRGASSSGKSTALTVAGSVWGGGGTRGFVRQWRATDNALESVAGMSCDSLLCLDELSQVDAKAAGSAAYMLANGKGKIRAGREGQARKVLEWRVLFLSNGEIALADKIKEGGGRIAAGMEVRVIDLRADAGAGMGIFEDTHGAVDPASFAQRLKKAANICYGSAGRAFVAALVNDLAEYRERLTGLRKGFVEGSLPPGADGQVRRVADRFALVAAAGEIATALNLTGWPAGAALSAAQRCFADWLAERGGVGSSEVAEARRRIAETLQLHGSSRFQRWAKSSSDRMVITNRMGFVKIEGDPDIGETESTYFFMVEPLKEILAGLDFRSVIAELQAEGVIVDHSGKPNKVFHVSSGGGKHRLYQINRDILDTVGGGQDAA</sequence>